<protein>
    <recommendedName>
        <fullName evidence="1">N-acetyltransferase domain-containing protein</fullName>
    </recommendedName>
</protein>
<dbReference type="InterPro" id="IPR000182">
    <property type="entry name" value="GNAT_dom"/>
</dbReference>
<accession>A0A3Q9UYL9</accession>
<feature type="domain" description="N-acetyltransferase" evidence="1">
    <location>
        <begin position="22"/>
        <end position="173"/>
    </location>
</feature>
<dbReference type="SUPFAM" id="SSF55729">
    <property type="entry name" value="Acyl-CoA N-acyltransferases (Nat)"/>
    <property type="match status" value="1"/>
</dbReference>
<evidence type="ECO:0000313" key="3">
    <source>
        <dbReference type="Proteomes" id="UP000285317"/>
    </source>
</evidence>
<dbReference type="PROSITE" id="PS51186">
    <property type="entry name" value="GNAT"/>
    <property type="match status" value="1"/>
</dbReference>
<organism evidence="2 3">
    <name type="scientific">Rathayibacter festucae DSM 15932</name>
    <dbReference type="NCBI Taxonomy" id="1328866"/>
    <lineage>
        <taxon>Bacteria</taxon>
        <taxon>Bacillati</taxon>
        <taxon>Actinomycetota</taxon>
        <taxon>Actinomycetes</taxon>
        <taxon>Micrococcales</taxon>
        <taxon>Microbacteriaceae</taxon>
        <taxon>Rathayibacter</taxon>
    </lineage>
</organism>
<dbReference type="EMBL" id="CP028137">
    <property type="protein sequence ID" value="AZZ53338.1"/>
    <property type="molecule type" value="Genomic_DNA"/>
</dbReference>
<proteinExistence type="predicted"/>
<dbReference type="AlphaFoldDB" id="A0A3Q9UYL9"/>
<dbReference type="CDD" id="cd04301">
    <property type="entry name" value="NAT_SF"/>
    <property type="match status" value="1"/>
</dbReference>
<gene>
    <name evidence="2" type="ORF">C1I64_15715</name>
</gene>
<sequence>MTGPEPGSDHRTVSIDQHSETLRLLPWPQADVTALRSDLAESGERLETEDEFLDRHDRYLRGWAEGSEFFYAIELDGHCVGSIGYWYGHSRGTLAYETGWSIAPAARDRGVVARSVRLLLEEAAAFPLPRFVHAYVPADDAEDSAICVEAGFDRVDVVEAGDPPVLYADWAFDLADVA</sequence>
<evidence type="ECO:0000259" key="1">
    <source>
        <dbReference type="PROSITE" id="PS51186"/>
    </source>
</evidence>
<reference evidence="2 3" key="1">
    <citation type="submission" date="2018-03" db="EMBL/GenBank/DDBJ databases">
        <title>Bacteriophage NCPPB3778 and a type I-E CRISPR drive the evolution of the US Biological Select Agent, Rathayibacter toxicus.</title>
        <authorList>
            <person name="Davis E.W.II."/>
            <person name="Tabima J.F."/>
            <person name="Weisberg A.J."/>
            <person name="Dantas Lopes L."/>
            <person name="Wiseman M.S."/>
            <person name="Wiseman M.S."/>
            <person name="Pupko T."/>
            <person name="Belcher M.S."/>
            <person name="Sechler A.J."/>
            <person name="Tancos M.A."/>
            <person name="Schroeder B.K."/>
            <person name="Murray T.D."/>
            <person name="Luster D.G."/>
            <person name="Schneider W.L."/>
            <person name="Rogers E."/>
            <person name="Andreote F.D."/>
            <person name="Grunwald N.J."/>
            <person name="Putnam M.L."/>
            <person name="Chang J.H."/>
        </authorList>
    </citation>
    <scope>NUCLEOTIDE SEQUENCE [LARGE SCALE GENOMIC DNA]</scope>
    <source>
        <strain evidence="2 3">DSM 15932</strain>
    </source>
</reference>
<dbReference type="KEGG" id="rfs:C1I64_15715"/>
<dbReference type="GO" id="GO:0016747">
    <property type="term" value="F:acyltransferase activity, transferring groups other than amino-acyl groups"/>
    <property type="evidence" value="ECO:0007669"/>
    <property type="project" value="InterPro"/>
</dbReference>
<dbReference type="Pfam" id="PF00583">
    <property type="entry name" value="Acetyltransf_1"/>
    <property type="match status" value="1"/>
</dbReference>
<dbReference type="InterPro" id="IPR016181">
    <property type="entry name" value="Acyl_CoA_acyltransferase"/>
</dbReference>
<evidence type="ECO:0000313" key="2">
    <source>
        <dbReference type="EMBL" id="AZZ53338.1"/>
    </source>
</evidence>
<dbReference type="RefSeq" id="WP_164874564.1">
    <property type="nucleotide sequence ID" value="NZ_CP028137.1"/>
</dbReference>
<dbReference type="Gene3D" id="3.40.630.30">
    <property type="match status" value="1"/>
</dbReference>
<dbReference type="Proteomes" id="UP000285317">
    <property type="component" value="Chromosome"/>
</dbReference>
<name>A0A3Q9UYL9_9MICO</name>